<evidence type="ECO:0000256" key="3">
    <source>
        <dbReference type="ARBA" id="ARBA00023163"/>
    </source>
</evidence>
<feature type="domain" description="HTH arsR-type" evidence="4">
    <location>
        <begin position="265"/>
        <end position="357"/>
    </location>
</feature>
<gene>
    <name evidence="5" type="ORF">ACFFGN_21935</name>
</gene>
<dbReference type="Proteomes" id="UP001589890">
    <property type="component" value="Unassembled WGS sequence"/>
</dbReference>
<dbReference type="SUPFAM" id="SSF46785">
    <property type="entry name" value="Winged helix' DNA-binding domain"/>
    <property type="match status" value="1"/>
</dbReference>
<dbReference type="PROSITE" id="PS50987">
    <property type="entry name" value="HTH_ARSR_2"/>
    <property type="match status" value="1"/>
</dbReference>
<dbReference type="Gene3D" id="1.10.10.10">
    <property type="entry name" value="Winged helix-like DNA-binding domain superfamily/Winged helix DNA-binding domain"/>
    <property type="match status" value="1"/>
</dbReference>
<organism evidence="5 6">
    <name type="scientific">Kribbella deserti</name>
    <dbReference type="NCBI Taxonomy" id="1926257"/>
    <lineage>
        <taxon>Bacteria</taxon>
        <taxon>Bacillati</taxon>
        <taxon>Actinomycetota</taxon>
        <taxon>Actinomycetes</taxon>
        <taxon>Propionibacteriales</taxon>
        <taxon>Kribbellaceae</taxon>
        <taxon>Kribbella</taxon>
    </lineage>
</organism>
<dbReference type="Pfam" id="PF19361">
    <property type="entry name" value="DUF5937"/>
    <property type="match status" value="1"/>
</dbReference>
<keyword evidence="6" id="KW-1185">Reference proteome</keyword>
<dbReference type="PANTHER" id="PTHR33154">
    <property type="entry name" value="TRANSCRIPTIONAL REGULATOR, ARSR FAMILY"/>
    <property type="match status" value="1"/>
</dbReference>
<keyword evidence="2" id="KW-0238">DNA-binding</keyword>
<dbReference type="EMBL" id="JBHLTC010000029">
    <property type="protein sequence ID" value="MFC0626757.1"/>
    <property type="molecule type" value="Genomic_DNA"/>
</dbReference>
<protein>
    <submittedName>
        <fullName evidence="5">DUF5937 family protein</fullName>
    </submittedName>
</protein>
<dbReference type="Pfam" id="PF12840">
    <property type="entry name" value="HTH_20"/>
    <property type="match status" value="1"/>
</dbReference>
<name>A0ABV6QQ46_9ACTN</name>
<accession>A0ABV6QQ46</accession>
<dbReference type="InterPro" id="IPR001845">
    <property type="entry name" value="HTH_ArsR_DNA-bd_dom"/>
</dbReference>
<reference evidence="5 6" key="1">
    <citation type="submission" date="2024-09" db="EMBL/GenBank/DDBJ databases">
        <authorList>
            <person name="Sun Q."/>
            <person name="Mori K."/>
        </authorList>
    </citation>
    <scope>NUCLEOTIDE SEQUENCE [LARGE SCALE GENOMIC DNA]</scope>
    <source>
        <strain evidence="5 6">CGMCC 1.15906</strain>
    </source>
</reference>
<sequence>MPSVLTGLTRLTGEQVRLVVSPLLELGSALHVLAAPDHHDRAEWADRVKATMTPAENAELDAWSWTYRAVRARIFVTYPVEEPEAGPAEGNGWQRELARLRSRPTDELAADLVRPLQAGSGDLDSVRHWARSRGREVDVLVAGLLTDPDRPVERFLDLLDRCWQAWFAADWAQVAPKLTVRGRHDRDLAIRQGLASMLTSLDPAIDGKPGADSVVAQRLHSKRLDVGSRGLLLVPSAFVAPHLYLTDVPGHPISVIYPFDGTAGPAVPTAKALQTRLETLAAPIALRICRAVASEPRTAGEIASLWNLNSTQVTRHLRALTRAGVVTAAREGRFVTYRLDHAALRDLGDELLTLIMR</sequence>
<dbReference type="InterPro" id="IPR036388">
    <property type="entry name" value="WH-like_DNA-bd_sf"/>
</dbReference>
<dbReference type="SMART" id="SM00418">
    <property type="entry name" value="HTH_ARSR"/>
    <property type="match status" value="1"/>
</dbReference>
<dbReference type="RefSeq" id="WP_380050732.1">
    <property type="nucleotide sequence ID" value="NZ_JBHLTC010000029.1"/>
</dbReference>
<dbReference type="PANTHER" id="PTHR33154:SF33">
    <property type="entry name" value="TRANSCRIPTIONAL REPRESSOR SDPR"/>
    <property type="match status" value="1"/>
</dbReference>
<dbReference type="InterPro" id="IPR011991">
    <property type="entry name" value="ArsR-like_HTH"/>
</dbReference>
<evidence type="ECO:0000256" key="1">
    <source>
        <dbReference type="ARBA" id="ARBA00023015"/>
    </source>
</evidence>
<evidence type="ECO:0000259" key="4">
    <source>
        <dbReference type="PROSITE" id="PS50987"/>
    </source>
</evidence>
<dbReference type="InterPro" id="IPR051081">
    <property type="entry name" value="HTH_MetalResp_TranReg"/>
</dbReference>
<dbReference type="PRINTS" id="PR00778">
    <property type="entry name" value="HTHARSR"/>
</dbReference>
<keyword evidence="3" id="KW-0804">Transcription</keyword>
<evidence type="ECO:0000313" key="6">
    <source>
        <dbReference type="Proteomes" id="UP001589890"/>
    </source>
</evidence>
<dbReference type="InterPro" id="IPR045981">
    <property type="entry name" value="DUF5937"/>
</dbReference>
<comment type="caution">
    <text evidence="5">The sequence shown here is derived from an EMBL/GenBank/DDBJ whole genome shotgun (WGS) entry which is preliminary data.</text>
</comment>
<dbReference type="CDD" id="cd00090">
    <property type="entry name" value="HTH_ARSR"/>
    <property type="match status" value="1"/>
</dbReference>
<evidence type="ECO:0000256" key="2">
    <source>
        <dbReference type="ARBA" id="ARBA00023125"/>
    </source>
</evidence>
<keyword evidence="1" id="KW-0805">Transcription regulation</keyword>
<evidence type="ECO:0000313" key="5">
    <source>
        <dbReference type="EMBL" id="MFC0626757.1"/>
    </source>
</evidence>
<proteinExistence type="predicted"/>
<dbReference type="InterPro" id="IPR036390">
    <property type="entry name" value="WH_DNA-bd_sf"/>
</dbReference>